<feature type="non-terminal residue" evidence="1">
    <location>
        <position position="1"/>
    </location>
</feature>
<dbReference type="EMBL" id="CM004468">
    <property type="protein sequence ID" value="OCT95880.1"/>
    <property type="molecule type" value="Genomic_DNA"/>
</dbReference>
<name>A0A974DR15_XENLA</name>
<evidence type="ECO:0000313" key="2">
    <source>
        <dbReference type="Proteomes" id="UP000694892"/>
    </source>
</evidence>
<evidence type="ECO:0000313" key="1">
    <source>
        <dbReference type="EMBL" id="OCT95880.1"/>
    </source>
</evidence>
<dbReference type="Proteomes" id="UP000694892">
    <property type="component" value="Chromosome 2L"/>
</dbReference>
<dbReference type="AlphaFoldDB" id="A0A974DR15"/>
<proteinExistence type="predicted"/>
<organism evidence="1 2">
    <name type="scientific">Xenopus laevis</name>
    <name type="common">African clawed frog</name>
    <dbReference type="NCBI Taxonomy" id="8355"/>
    <lineage>
        <taxon>Eukaryota</taxon>
        <taxon>Metazoa</taxon>
        <taxon>Chordata</taxon>
        <taxon>Craniata</taxon>
        <taxon>Vertebrata</taxon>
        <taxon>Euteleostomi</taxon>
        <taxon>Amphibia</taxon>
        <taxon>Batrachia</taxon>
        <taxon>Anura</taxon>
        <taxon>Pipoidea</taxon>
        <taxon>Pipidae</taxon>
        <taxon>Xenopodinae</taxon>
        <taxon>Xenopus</taxon>
        <taxon>Xenopus</taxon>
    </lineage>
</organism>
<accession>A0A974DR15</accession>
<protein>
    <submittedName>
        <fullName evidence="1">Uncharacterized protein</fullName>
    </submittedName>
</protein>
<reference evidence="2" key="1">
    <citation type="journal article" date="2016" name="Nature">
        <title>Genome evolution in the allotetraploid frog Xenopus laevis.</title>
        <authorList>
            <person name="Session A.M."/>
            <person name="Uno Y."/>
            <person name="Kwon T."/>
            <person name="Chapman J.A."/>
            <person name="Toyoda A."/>
            <person name="Takahashi S."/>
            <person name="Fukui A."/>
            <person name="Hikosaka A."/>
            <person name="Suzuki A."/>
            <person name="Kondo M."/>
            <person name="van Heeringen S.J."/>
            <person name="Quigley I."/>
            <person name="Heinz S."/>
            <person name="Ogino H."/>
            <person name="Ochi H."/>
            <person name="Hellsten U."/>
            <person name="Lyons J.B."/>
            <person name="Simakov O."/>
            <person name="Putnam N."/>
            <person name="Stites J."/>
            <person name="Kuroki Y."/>
            <person name="Tanaka T."/>
            <person name="Michiue T."/>
            <person name="Watanabe M."/>
            <person name="Bogdanovic O."/>
            <person name="Lister R."/>
            <person name="Georgiou G."/>
            <person name="Paranjpe S.S."/>
            <person name="van Kruijsbergen I."/>
            <person name="Shu S."/>
            <person name="Carlson J."/>
            <person name="Kinoshita T."/>
            <person name="Ohta Y."/>
            <person name="Mawaribuchi S."/>
            <person name="Jenkins J."/>
            <person name="Grimwood J."/>
            <person name="Schmutz J."/>
            <person name="Mitros T."/>
            <person name="Mozaffari S.V."/>
            <person name="Suzuki Y."/>
            <person name="Haramoto Y."/>
            <person name="Yamamoto T.S."/>
            <person name="Takagi C."/>
            <person name="Heald R."/>
            <person name="Miller K."/>
            <person name="Haudenschild C."/>
            <person name="Kitzman J."/>
            <person name="Nakayama T."/>
            <person name="Izutsu Y."/>
            <person name="Robert J."/>
            <person name="Fortriede J."/>
            <person name="Burns K."/>
            <person name="Lotay V."/>
            <person name="Karimi K."/>
            <person name="Yasuoka Y."/>
            <person name="Dichmann D.S."/>
            <person name="Flajnik M.F."/>
            <person name="Houston D.W."/>
            <person name="Shendure J."/>
            <person name="DuPasquier L."/>
            <person name="Vize P.D."/>
            <person name="Zorn A.M."/>
            <person name="Ito M."/>
            <person name="Marcotte E.M."/>
            <person name="Wallingford J.B."/>
            <person name="Ito Y."/>
            <person name="Asashima M."/>
            <person name="Ueno N."/>
            <person name="Matsuda Y."/>
            <person name="Veenstra G.J."/>
            <person name="Fujiyama A."/>
            <person name="Harland R.M."/>
            <person name="Taira M."/>
            <person name="Rokhsar D.S."/>
        </authorList>
    </citation>
    <scope>NUCLEOTIDE SEQUENCE [LARGE SCALE GENOMIC DNA]</scope>
    <source>
        <strain evidence="2">J</strain>
    </source>
</reference>
<gene>
    <name evidence="1" type="ORF">XELAEV_180135681mg</name>
</gene>
<sequence>QTNRMNTTQSLVIAVDWLTKHFAGKSSEKYCKKQKSRGSIRYCG</sequence>